<evidence type="ECO:0000256" key="1">
    <source>
        <dbReference type="SAM" id="MobiDB-lite"/>
    </source>
</evidence>
<keyword evidence="2" id="KW-1133">Transmembrane helix</keyword>
<sequence length="450" mass="47232">MAFVTEGFGNFNSRTGYAPRLKKSLSIRPGTLATGVAVVAFAWVAATLVTTQSMMLSLPRAATTTNDFLTPRASAFIVSQSPIARPARLSSQVASLNGQGRFAGVPATAPATGSTSATAGTNVQTNAGSKDAIRSQLAYALTQQASQIKLEQSAAASIKSGRIEMAAASPETLDRLRKVIAVNFAAAVQSLAQVKYAAASIPSASPAKEAVQPIAVASAAPAALPAIAEATPLPARDADIAMTQTVLTVVPMARPARDEDVRRPNTPATAAIAKATVKDTPAQPPARLLAYADPDDSSVRKAKPFINPFAAISPGSGTAIYDIEAKTVYLPSGERLEAHSGLGHMRDNPRYVDRKNTGPTPPETYKLTYRESLFHGVRALRLTPTGGGRVYGRDGLLAHTYMLRGGRAESNGCVVFKDYNRFLAAFKRGEIKHLKVVSRMSSAASVASAR</sequence>
<evidence type="ECO:0000313" key="5">
    <source>
        <dbReference type="Proteomes" id="UP000565576"/>
    </source>
</evidence>
<dbReference type="EMBL" id="JACHBG010000001">
    <property type="protein sequence ID" value="MBB6483381.1"/>
    <property type="molecule type" value="Genomic_DNA"/>
</dbReference>
<accession>A0A7X0MAJ9</accession>
<protein>
    <recommendedName>
        <fullName evidence="3">Tlde1 domain-containing protein</fullName>
    </recommendedName>
</protein>
<feature type="transmembrane region" description="Helical" evidence="2">
    <location>
        <begin position="30"/>
        <end position="49"/>
    </location>
</feature>
<feature type="region of interest" description="Disordered" evidence="1">
    <location>
        <begin position="340"/>
        <end position="362"/>
    </location>
</feature>
<keyword evidence="2" id="KW-0812">Transmembrane</keyword>
<name>A0A7X0MAJ9_9HYPH</name>
<comment type="caution">
    <text evidence="4">The sequence shown here is derived from an EMBL/GenBank/DDBJ whole genome shotgun (WGS) entry which is preliminary data.</text>
</comment>
<gene>
    <name evidence="4" type="ORF">GGD46_000624</name>
</gene>
<evidence type="ECO:0000259" key="3">
    <source>
        <dbReference type="Pfam" id="PF10908"/>
    </source>
</evidence>
<reference evidence="4 5" key="1">
    <citation type="submission" date="2020-08" db="EMBL/GenBank/DDBJ databases">
        <title>Genomic Encyclopedia of Type Strains, Phase IV (KMG-V): Genome sequencing to study the core and pangenomes of soil and plant-associated prokaryotes.</title>
        <authorList>
            <person name="Whitman W."/>
        </authorList>
    </citation>
    <scope>NUCLEOTIDE SEQUENCE [LARGE SCALE GENOMIC DNA]</scope>
    <source>
        <strain evidence="4 5">SEMIA 4060</strain>
    </source>
</reference>
<evidence type="ECO:0000313" key="4">
    <source>
        <dbReference type="EMBL" id="MBB6483381.1"/>
    </source>
</evidence>
<feature type="compositionally biased region" description="Basic and acidic residues" evidence="1">
    <location>
        <begin position="340"/>
        <end position="356"/>
    </location>
</feature>
<dbReference type="AlphaFoldDB" id="A0A7X0MAJ9"/>
<proteinExistence type="predicted"/>
<dbReference type="RefSeq" id="WP_246806186.1">
    <property type="nucleotide sequence ID" value="NZ_JACHBG010000001.1"/>
</dbReference>
<dbReference type="InterPro" id="IPR021225">
    <property type="entry name" value="Tlde1_dom"/>
</dbReference>
<dbReference type="Proteomes" id="UP000565576">
    <property type="component" value="Unassembled WGS sequence"/>
</dbReference>
<dbReference type="Pfam" id="PF10908">
    <property type="entry name" value="Tlde1_dom"/>
    <property type="match status" value="1"/>
</dbReference>
<organism evidence="4 5">
    <name type="scientific">Rhizobium lusitanum</name>
    <dbReference type="NCBI Taxonomy" id="293958"/>
    <lineage>
        <taxon>Bacteria</taxon>
        <taxon>Pseudomonadati</taxon>
        <taxon>Pseudomonadota</taxon>
        <taxon>Alphaproteobacteria</taxon>
        <taxon>Hyphomicrobiales</taxon>
        <taxon>Rhizobiaceae</taxon>
        <taxon>Rhizobium/Agrobacterium group</taxon>
        <taxon>Rhizobium</taxon>
    </lineage>
</organism>
<keyword evidence="2" id="KW-0472">Membrane</keyword>
<feature type="domain" description="Tlde1" evidence="3">
    <location>
        <begin position="335"/>
        <end position="439"/>
    </location>
</feature>
<evidence type="ECO:0000256" key="2">
    <source>
        <dbReference type="SAM" id="Phobius"/>
    </source>
</evidence>